<comment type="catalytic activity">
    <reaction evidence="7">
        <text>RX + glutathione = an S-substituted glutathione + a halide anion + H(+)</text>
        <dbReference type="Rhea" id="RHEA:16437"/>
        <dbReference type="ChEBI" id="CHEBI:15378"/>
        <dbReference type="ChEBI" id="CHEBI:16042"/>
        <dbReference type="ChEBI" id="CHEBI:17792"/>
        <dbReference type="ChEBI" id="CHEBI:57925"/>
        <dbReference type="ChEBI" id="CHEBI:90779"/>
        <dbReference type="EC" id="2.5.1.18"/>
    </reaction>
</comment>
<dbReference type="Gene3D" id="1.20.1050.10">
    <property type="match status" value="1"/>
</dbReference>
<evidence type="ECO:0000259" key="9">
    <source>
        <dbReference type="PROSITE" id="PS50405"/>
    </source>
</evidence>
<evidence type="ECO:0000256" key="4">
    <source>
        <dbReference type="ARBA" id="ARBA00012452"/>
    </source>
</evidence>
<dbReference type="PANTHER" id="PTHR43917:SF15">
    <property type="entry name" value="GLUTATHIONE S-TRANSFERASE THETA-1"/>
    <property type="match status" value="1"/>
</dbReference>
<dbReference type="InterPro" id="IPR036249">
    <property type="entry name" value="Thioredoxin-like_sf"/>
</dbReference>
<dbReference type="InterPro" id="IPR004045">
    <property type="entry name" value="Glutathione_S-Trfase_N"/>
</dbReference>
<keyword evidence="5" id="KW-0963">Cytoplasm</keyword>
<dbReference type="GO" id="GO:0004364">
    <property type="term" value="F:glutathione transferase activity"/>
    <property type="evidence" value="ECO:0007669"/>
    <property type="project" value="UniProtKB-EC"/>
</dbReference>
<name>A0A670JTA3_PODMU</name>
<dbReference type="InterPro" id="IPR051369">
    <property type="entry name" value="GST_Theta"/>
</dbReference>
<evidence type="ECO:0000256" key="3">
    <source>
        <dbReference type="ARBA" id="ARBA00011738"/>
    </source>
</evidence>
<feature type="domain" description="GST C-terminal" evidence="9">
    <location>
        <begin position="88"/>
        <end position="223"/>
    </location>
</feature>
<evidence type="ECO:0000256" key="5">
    <source>
        <dbReference type="ARBA" id="ARBA00022490"/>
    </source>
</evidence>
<comment type="subcellular location">
    <subcellularLocation>
        <location evidence="1">Cytoplasm</location>
    </subcellularLocation>
</comment>
<dbReference type="SUPFAM" id="SSF47616">
    <property type="entry name" value="GST C-terminal domain-like"/>
    <property type="match status" value="1"/>
</dbReference>
<organism evidence="10 11">
    <name type="scientific">Podarcis muralis</name>
    <name type="common">Wall lizard</name>
    <name type="synonym">Lacerta muralis</name>
    <dbReference type="NCBI Taxonomy" id="64176"/>
    <lineage>
        <taxon>Eukaryota</taxon>
        <taxon>Metazoa</taxon>
        <taxon>Chordata</taxon>
        <taxon>Craniata</taxon>
        <taxon>Vertebrata</taxon>
        <taxon>Euteleostomi</taxon>
        <taxon>Lepidosauria</taxon>
        <taxon>Squamata</taxon>
        <taxon>Bifurcata</taxon>
        <taxon>Unidentata</taxon>
        <taxon>Episquamata</taxon>
        <taxon>Laterata</taxon>
        <taxon>Lacertibaenia</taxon>
        <taxon>Lacertidae</taxon>
        <taxon>Podarcis</taxon>
    </lineage>
</organism>
<dbReference type="CDD" id="cd03050">
    <property type="entry name" value="GST_N_Theta"/>
    <property type="match status" value="1"/>
</dbReference>
<reference evidence="10 11" key="1">
    <citation type="journal article" date="2019" name="Proc. Natl. Acad. Sci. U.S.A.">
        <title>Regulatory changes in pterin and carotenoid genes underlie balanced color polymorphisms in the wall lizard.</title>
        <authorList>
            <person name="Andrade P."/>
            <person name="Pinho C."/>
            <person name="Perez I de Lanuza G."/>
            <person name="Afonso S."/>
            <person name="Brejcha J."/>
            <person name="Rubin C.J."/>
            <person name="Wallerman O."/>
            <person name="Pereira P."/>
            <person name="Sabatino S.J."/>
            <person name="Bellati A."/>
            <person name="Pellitteri-Rosa D."/>
            <person name="Bosakova Z."/>
            <person name="Bunikis I."/>
            <person name="Carretero M.A."/>
            <person name="Feiner N."/>
            <person name="Marsik P."/>
            <person name="Pauperio F."/>
            <person name="Salvi D."/>
            <person name="Soler L."/>
            <person name="While G.M."/>
            <person name="Uller T."/>
            <person name="Font E."/>
            <person name="Andersson L."/>
            <person name="Carneiro M."/>
        </authorList>
    </citation>
    <scope>NUCLEOTIDE SEQUENCE</scope>
</reference>
<dbReference type="Gene3D" id="3.40.30.10">
    <property type="entry name" value="Glutaredoxin"/>
    <property type="match status" value="1"/>
</dbReference>
<evidence type="ECO:0000313" key="10">
    <source>
        <dbReference type="Ensembl" id="ENSPMRP00000027671.1"/>
    </source>
</evidence>
<reference evidence="10" key="3">
    <citation type="submission" date="2025-09" db="UniProtKB">
        <authorList>
            <consortium name="Ensembl"/>
        </authorList>
    </citation>
    <scope>IDENTIFICATION</scope>
</reference>
<gene>
    <name evidence="10" type="primary">LOC114586778</name>
</gene>
<dbReference type="FunFam" id="3.40.30.10:FF:000086">
    <property type="entry name" value="Glutathione S-transferase theta-1"/>
    <property type="match status" value="1"/>
</dbReference>
<dbReference type="Proteomes" id="UP000472272">
    <property type="component" value="Chromosome 16"/>
</dbReference>
<dbReference type="PROSITE" id="PS50405">
    <property type="entry name" value="GST_CTER"/>
    <property type="match status" value="1"/>
</dbReference>
<dbReference type="InterPro" id="IPR040075">
    <property type="entry name" value="GST_N_Theta"/>
</dbReference>
<dbReference type="GeneID" id="114586778"/>
<dbReference type="AlphaFoldDB" id="A0A670JTA3"/>
<feature type="domain" description="GST N-terminal" evidence="8">
    <location>
        <begin position="1"/>
        <end position="82"/>
    </location>
</feature>
<dbReference type="SUPFAM" id="SSF52833">
    <property type="entry name" value="Thioredoxin-like"/>
    <property type="match status" value="1"/>
</dbReference>
<dbReference type="Pfam" id="PF00043">
    <property type="entry name" value="GST_C"/>
    <property type="match status" value="1"/>
</dbReference>
<keyword evidence="6" id="KW-0808">Transferase</keyword>
<evidence type="ECO:0000313" key="11">
    <source>
        <dbReference type="Proteomes" id="UP000472272"/>
    </source>
</evidence>
<dbReference type="CDD" id="cd03183">
    <property type="entry name" value="GST_C_Theta"/>
    <property type="match status" value="1"/>
</dbReference>
<dbReference type="OMA" id="YHDEMLA"/>
<keyword evidence="11" id="KW-1185">Reference proteome</keyword>
<reference evidence="10" key="2">
    <citation type="submission" date="2025-08" db="UniProtKB">
        <authorList>
            <consortium name="Ensembl"/>
        </authorList>
    </citation>
    <scope>IDENTIFICATION</scope>
</reference>
<dbReference type="Pfam" id="PF13417">
    <property type="entry name" value="GST_N_3"/>
    <property type="match status" value="1"/>
</dbReference>
<dbReference type="RefSeq" id="XP_028566414.1">
    <property type="nucleotide sequence ID" value="XM_028710581.1"/>
</dbReference>
<dbReference type="FunFam" id="1.20.1050.10:FF:000008">
    <property type="entry name" value="Glutathione S-transferase theta-1"/>
    <property type="match status" value="1"/>
</dbReference>
<evidence type="ECO:0000256" key="7">
    <source>
        <dbReference type="ARBA" id="ARBA00047960"/>
    </source>
</evidence>
<dbReference type="SFLD" id="SFLDS00019">
    <property type="entry name" value="Glutathione_Transferase_(cytos"/>
    <property type="match status" value="1"/>
</dbReference>
<dbReference type="InterPro" id="IPR004046">
    <property type="entry name" value="GST_C"/>
</dbReference>
<dbReference type="InterPro" id="IPR040079">
    <property type="entry name" value="Glutathione_S-Trfase"/>
</dbReference>
<evidence type="ECO:0000259" key="8">
    <source>
        <dbReference type="PROSITE" id="PS50404"/>
    </source>
</evidence>
<dbReference type="GeneTree" id="ENSGT00940000163205"/>
<dbReference type="GO" id="GO:0006749">
    <property type="term" value="P:glutathione metabolic process"/>
    <property type="evidence" value="ECO:0007669"/>
    <property type="project" value="TreeGrafter"/>
</dbReference>
<dbReference type="Ensembl" id="ENSPMRT00000029350.1">
    <property type="protein sequence ID" value="ENSPMRP00000027671.1"/>
    <property type="gene ID" value="ENSPMRG00000017852.1"/>
</dbReference>
<sequence>MVLELYLDMLSQPCRAVYIFAKKNNIAFMMKNIEMLKGQQFSEDFNKVNILRKVPVLKDGDFTLEESTAILLYLSRKYNTPSHWYPPDMKKRGRVDEFLAWQQSTIHVSCSKIFWLKVVIPMFINQQLPPEKLHDVTEDLTTNLQKLEDKFLRDQPFLIGTEISLADLVAIVELMQCMGAGWETFEGRPKLQEWRKRVEVFLGKELFAEAHARILNNQEMRNMTIDPSLKVQLKPFLLKMMK</sequence>
<dbReference type="SFLD" id="SFLDG00358">
    <property type="entry name" value="Main_(cytGST)"/>
    <property type="match status" value="1"/>
</dbReference>
<dbReference type="PANTHER" id="PTHR43917">
    <property type="match status" value="1"/>
</dbReference>
<comment type="similarity">
    <text evidence="2">Belongs to the GST superfamily. Theta family.</text>
</comment>
<evidence type="ECO:0000256" key="2">
    <source>
        <dbReference type="ARBA" id="ARBA00009899"/>
    </source>
</evidence>
<accession>A0A670JTA3</accession>
<dbReference type="EC" id="2.5.1.18" evidence="4"/>
<evidence type="ECO:0000256" key="6">
    <source>
        <dbReference type="ARBA" id="ARBA00022679"/>
    </source>
</evidence>
<proteinExistence type="inferred from homology"/>
<protein>
    <recommendedName>
        <fullName evidence="4">glutathione transferase</fullName>
        <ecNumber evidence="4">2.5.1.18</ecNumber>
    </recommendedName>
</protein>
<dbReference type="InterPro" id="IPR010987">
    <property type="entry name" value="Glutathione-S-Trfase_C-like"/>
</dbReference>
<evidence type="ECO:0000256" key="1">
    <source>
        <dbReference type="ARBA" id="ARBA00004496"/>
    </source>
</evidence>
<dbReference type="InterPro" id="IPR040077">
    <property type="entry name" value="GST_C_Theta"/>
</dbReference>
<dbReference type="GO" id="GO:0005737">
    <property type="term" value="C:cytoplasm"/>
    <property type="evidence" value="ECO:0007669"/>
    <property type="project" value="UniProtKB-SubCell"/>
</dbReference>
<dbReference type="InterPro" id="IPR036282">
    <property type="entry name" value="Glutathione-S-Trfase_C_sf"/>
</dbReference>
<comment type="subunit">
    <text evidence="3">Homodimer.</text>
</comment>
<dbReference type="PROSITE" id="PS50404">
    <property type="entry name" value="GST_NTER"/>
    <property type="match status" value="1"/>
</dbReference>